<evidence type="ECO:0000313" key="6">
    <source>
        <dbReference type="Proteomes" id="UP001600165"/>
    </source>
</evidence>
<accession>A0ABW6ICV8</accession>
<comment type="caution">
    <text evidence="5">The sequence shown here is derived from an EMBL/GenBank/DDBJ whole genome shotgun (WGS) entry which is preliminary data.</text>
</comment>
<dbReference type="InterPro" id="IPR027417">
    <property type="entry name" value="P-loop_NTPase"/>
</dbReference>
<evidence type="ECO:0000259" key="4">
    <source>
        <dbReference type="PROSITE" id="PS50893"/>
    </source>
</evidence>
<dbReference type="Proteomes" id="UP001600165">
    <property type="component" value="Unassembled WGS sequence"/>
</dbReference>
<proteinExistence type="predicted"/>
<name>A0ABW6ICV8_9CYAN</name>
<sequence>MTQLRFEQVSLQATVGNAQILQDLSFSIAAGEFVGLVGPSGAGKTSLLRLINRLSDPSQGCIYFAGQDLRQLPVVPLRRQIVLLAQEPKLLDMTVEAALQYPLQLRNVERSQAESHIQTWLERLQIPQSWLPRTELALSVGQRQRVALARALLLEPQVLLLDEPTSALDAGNGTRLMELLKSLAEEKQVTILMANHQLNLLQNTCSRVLYLQQGRLVQDLPQGSIDWTQLHQAILQTEQQEAQAWQTEP</sequence>
<dbReference type="PROSITE" id="PS00211">
    <property type="entry name" value="ABC_TRANSPORTER_1"/>
    <property type="match status" value="1"/>
</dbReference>
<feature type="domain" description="ABC transporter" evidence="4">
    <location>
        <begin position="4"/>
        <end position="238"/>
    </location>
</feature>
<dbReference type="InterPro" id="IPR003439">
    <property type="entry name" value="ABC_transporter-like_ATP-bd"/>
</dbReference>
<dbReference type="GO" id="GO:0005524">
    <property type="term" value="F:ATP binding"/>
    <property type="evidence" value="ECO:0007669"/>
    <property type="project" value="UniProtKB-KW"/>
</dbReference>
<reference evidence="5 6" key="1">
    <citation type="submission" date="2024-10" db="EMBL/GenBank/DDBJ databases">
        <authorList>
            <person name="Ratan Roy A."/>
            <person name="Morales Sandoval P.H."/>
            <person name="De Los Santos Villalobos S."/>
            <person name="Chakraborty S."/>
            <person name="Mukherjee J."/>
        </authorList>
    </citation>
    <scope>NUCLEOTIDE SEQUENCE [LARGE SCALE GENOMIC DNA]</scope>
    <source>
        <strain evidence="5 6">S1</strain>
    </source>
</reference>
<evidence type="ECO:0000313" key="5">
    <source>
        <dbReference type="EMBL" id="MFE4106010.1"/>
    </source>
</evidence>
<protein>
    <submittedName>
        <fullName evidence="5">ATP-binding cassette domain-containing protein</fullName>
    </submittedName>
</protein>
<dbReference type="EMBL" id="JBHZOL010000046">
    <property type="protein sequence ID" value="MFE4106010.1"/>
    <property type="molecule type" value="Genomic_DNA"/>
</dbReference>
<dbReference type="Gene3D" id="3.40.50.300">
    <property type="entry name" value="P-loop containing nucleotide triphosphate hydrolases"/>
    <property type="match status" value="1"/>
</dbReference>
<evidence type="ECO:0000256" key="3">
    <source>
        <dbReference type="ARBA" id="ARBA00022840"/>
    </source>
</evidence>
<gene>
    <name evidence="5" type="ORF">ACFVKH_06980</name>
</gene>
<keyword evidence="3 5" id="KW-0067">ATP-binding</keyword>
<dbReference type="InterPro" id="IPR003593">
    <property type="entry name" value="AAA+_ATPase"/>
</dbReference>
<dbReference type="PROSITE" id="PS50893">
    <property type="entry name" value="ABC_TRANSPORTER_2"/>
    <property type="match status" value="1"/>
</dbReference>
<evidence type="ECO:0000256" key="2">
    <source>
        <dbReference type="ARBA" id="ARBA00022741"/>
    </source>
</evidence>
<dbReference type="Pfam" id="PF00005">
    <property type="entry name" value="ABC_tran"/>
    <property type="match status" value="1"/>
</dbReference>
<keyword evidence="6" id="KW-1185">Reference proteome</keyword>
<evidence type="ECO:0000256" key="1">
    <source>
        <dbReference type="ARBA" id="ARBA00022448"/>
    </source>
</evidence>
<dbReference type="PANTHER" id="PTHR43423:SF1">
    <property type="entry name" value="ABC TRANSPORTER I FAMILY MEMBER 17"/>
    <property type="match status" value="1"/>
</dbReference>
<dbReference type="RefSeq" id="WP_377963350.1">
    <property type="nucleotide sequence ID" value="NZ_JBHZOL010000046.1"/>
</dbReference>
<dbReference type="SMART" id="SM00382">
    <property type="entry name" value="AAA"/>
    <property type="match status" value="1"/>
</dbReference>
<keyword evidence="1" id="KW-0813">Transport</keyword>
<dbReference type="SUPFAM" id="SSF52540">
    <property type="entry name" value="P-loop containing nucleoside triphosphate hydrolases"/>
    <property type="match status" value="1"/>
</dbReference>
<keyword evidence="2" id="KW-0547">Nucleotide-binding</keyword>
<dbReference type="InterPro" id="IPR017871">
    <property type="entry name" value="ABC_transporter-like_CS"/>
</dbReference>
<dbReference type="PANTHER" id="PTHR43423">
    <property type="entry name" value="ABC TRANSPORTER I FAMILY MEMBER 17"/>
    <property type="match status" value="1"/>
</dbReference>
<organism evidence="5 6">
    <name type="scientific">Almyronema epifaneia S1</name>
    <dbReference type="NCBI Taxonomy" id="2991925"/>
    <lineage>
        <taxon>Bacteria</taxon>
        <taxon>Bacillati</taxon>
        <taxon>Cyanobacteriota</taxon>
        <taxon>Cyanophyceae</taxon>
        <taxon>Nodosilineales</taxon>
        <taxon>Nodosilineaceae</taxon>
        <taxon>Almyronema</taxon>
        <taxon>Almyronema epifaneia</taxon>
    </lineage>
</organism>